<evidence type="ECO:0000313" key="6">
    <source>
        <dbReference type="EMBL" id="RNB72263.1"/>
    </source>
</evidence>
<dbReference type="Pfam" id="PF09685">
    <property type="entry name" value="MamF_MmsF"/>
    <property type="match status" value="1"/>
</dbReference>
<dbReference type="AlphaFoldDB" id="A0A3M8C9U1"/>
<name>A0A3M8C9U1_9BACL</name>
<evidence type="ECO:0000256" key="5">
    <source>
        <dbReference type="SAM" id="Phobius"/>
    </source>
</evidence>
<proteinExistence type="predicted"/>
<keyword evidence="4 5" id="KW-0472">Membrane</keyword>
<comment type="subcellular location">
    <subcellularLocation>
        <location evidence="1">Membrane</location>
        <topology evidence="1">Multi-pass membrane protein</topology>
    </subcellularLocation>
</comment>
<keyword evidence="7" id="KW-1185">Reference proteome</keyword>
<dbReference type="EMBL" id="RHHR01000026">
    <property type="protein sequence ID" value="RNB72263.1"/>
    <property type="molecule type" value="Genomic_DNA"/>
</dbReference>
<comment type="caution">
    <text evidence="6">The sequence shown here is derived from an EMBL/GenBank/DDBJ whole genome shotgun (WGS) entry which is preliminary data.</text>
</comment>
<keyword evidence="2 5" id="KW-0812">Transmembrane</keyword>
<reference evidence="6 7" key="1">
    <citation type="submission" date="2018-10" db="EMBL/GenBank/DDBJ databases">
        <title>Phylogenomics of Brevibacillus.</title>
        <authorList>
            <person name="Dunlap C."/>
        </authorList>
    </citation>
    <scope>NUCLEOTIDE SEQUENCE [LARGE SCALE GENOMIC DNA]</scope>
    <source>
        <strain evidence="6 7">JCM 12215</strain>
    </source>
</reference>
<evidence type="ECO:0000256" key="4">
    <source>
        <dbReference type="ARBA" id="ARBA00023136"/>
    </source>
</evidence>
<sequence>MSEHLPSSKDERTWALVAHLSALVGCFIPLGNVIGPLIVWLVKREGSEFVDIHGKEALNFNLTVTIFAAIATLLMLVLIGAFLMIALFVFWVICLIMAVMKVNEGKIYRYPITFRFIK</sequence>
<evidence type="ECO:0000256" key="3">
    <source>
        <dbReference type="ARBA" id="ARBA00022989"/>
    </source>
</evidence>
<keyword evidence="3 5" id="KW-1133">Transmembrane helix</keyword>
<feature type="transmembrane region" description="Helical" evidence="5">
    <location>
        <begin position="20"/>
        <end position="42"/>
    </location>
</feature>
<gene>
    <name evidence="6" type="ORF">EDM52_13995</name>
</gene>
<accession>A0A3M8C9U1</accession>
<dbReference type="InterPro" id="IPR019109">
    <property type="entry name" value="MamF_MmsF"/>
</dbReference>
<evidence type="ECO:0000313" key="7">
    <source>
        <dbReference type="Proteomes" id="UP000282028"/>
    </source>
</evidence>
<evidence type="ECO:0000256" key="2">
    <source>
        <dbReference type="ARBA" id="ARBA00022692"/>
    </source>
</evidence>
<feature type="transmembrane region" description="Helical" evidence="5">
    <location>
        <begin position="66"/>
        <end position="99"/>
    </location>
</feature>
<protein>
    <submittedName>
        <fullName evidence="6">DUF4870 domain-containing protein</fullName>
    </submittedName>
</protein>
<dbReference type="OrthoDB" id="9808930at2"/>
<organism evidence="6 7">
    <name type="scientific">Brevibacillus invocatus</name>
    <dbReference type="NCBI Taxonomy" id="173959"/>
    <lineage>
        <taxon>Bacteria</taxon>
        <taxon>Bacillati</taxon>
        <taxon>Bacillota</taxon>
        <taxon>Bacilli</taxon>
        <taxon>Bacillales</taxon>
        <taxon>Paenibacillaceae</taxon>
        <taxon>Brevibacillus</taxon>
    </lineage>
</organism>
<evidence type="ECO:0000256" key="1">
    <source>
        <dbReference type="ARBA" id="ARBA00004141"/>
    </source>
</evidence>
<dbReference type="RefSeq" id="WP_122909597.1">
    <property type="nucleotide sequence ID" value="NZ_CBCSBE010000002.1"/>
</dbReference>
<dbReference type="Proteomes" id="UP000282028">
    <property type="component" value="Unassembled WGS sequence"/>
</dbReference>